<dbReference type="EMBL" id="MHQZ01000016">
    <property type="protein sequence ID" value="OHA14236.1"/>
    <property type="molecule type" value="Genomic_DNA"/>
</dbReference>
<accession>A0A1G2LRH4</accession>
<reference evidence="1 2" key="1">
    <citation type="journal article" date="2016" name="Nat. Commun.">
        <title>Thousands of microbial genomes shed light on interconnected biogeochemical processes in an aquifer system.</title>
        <authorList>
            <person name="Anantharaman K."/>
            <person name="Brown C.T."/>
            <person name="Hug L.A."/>
            <person name="Sharon I."/>
            <person name="Castelle C.J."/>
            <person name="Probst A.J."/>
            <person name="Thomas B.C."/>
            <person name="Singh A."/>
            <person name="Wilkins M.J."/>
            <person name="Karaoz U."/>
            <person name="Brodie E.L."/>
            <person name="Williams K.H."/>
            <person name="Hubbard S.S."/>
            <person name="Banfield J.F."/>
        </authorList>
    </citation>
    <scope>NUCLEOTIDE SEQUENCE [LARGE SCALE GENOMIC DNA]</scope>
</reference>
<organism evidence="1 2">
    <name type="scientific">Candidatus Tagabacteria bacterium RIFCSPLOWO2_01_FULL_39_11</name>
    <dbReference type="NCBI Taxonomy" id="1802295"/>
    <lineage>
        <taxon>Bacteria</taxon>
        <taxon>Candidatus Tagaibacteriota</taxon>
    </lineage>
</organism>
<evidence type="ECO:0000313" key="2">
    <source>
        <dbReference type="Proteomes" id="UP000178302"/>
    </source>
</evidence>
<comment type="caution">
    <text evidence="1">The sequence shown here is derived from an EMBL/GenBank/DDBJ whole genome shotgun (WGS) entry which is preliminary data.</text>
</comment>
<proteinExistence type="predicted"/>
<gene>
    <name evidence="1" type="ORF">A2909_02920</name>
</gene>
<name>A0A1G2LRH4_9BACT</name>
<dbReference type="Proteomes" id="UP000178302">
    <property type="component" value="Unassembled WGS sequence"/>
</dbReference>
<protein>
    <recommendedName>
        <fullName evidence="3">Restriction endonuclease type II DpnII-like domain-containing protein</fullName>
    </recommendedName>
</protein>
<evidence type="ECO:0000313" key="1">
    <source>
        <dbReference type="EMBL" id="OHA14236.1"/>
    </source>
</evidence>
<dbReference type="AlphaFoldDB" id="A0A1G2LRH4"/>
<sequence>MIKPNLYYFRLSKECPEKPLDKFYIFDEKHKDLKKYISKTKEIKKFLITIKTLENSREKREIIDKYYFKLQKSLNEYSNASEFNAFVNACDSYLKVVREDIKLLKEITKRYFEKRLLKEIAPEEWIQAILDSHASRKKGQARENKLLKILEGEKYKIFKKGGKWSDFLKIKKAAAKFSSGKKSDFNISKVRKNLNIKMQTTKQNKILDLIIKNGNKFFILEAKHINASGGAQDKQISELIEITSLKEKSENMHYIVFLDGYKSNLILGDEIKSGGKLKQQQKEILLNLKKNKNSFWLNTAGFSRLIKDLK</sequence>
<evidence type="ECO:0008006" key="3">
    <source>
        <dbReference type="Google" id="ProtNLM"/>
    </source>
</evidence>